<dbReference type="OrthoDB" id="9796186at2"/>
<dbReference type="AlphaFoldDB" id="A0A0K2LFM1"/>
<keyword evidence="8" id="KW-1185">Reference proteome</keyword>
<evidence type="ECO:0000256" key="2">
    <source>
        <dbReference type="ARBA" id="ARBA00023015"/>
    </source>
</evidence>
<sequence length="328" mass="36647">MKVRIDDVAELAGVSKTTVSRVLNKRGYLSEKTIKKVHDAMDKLNYQPNAVARQLFKQETKLVGLIFPTVNNPFFGQLVATMEKKLFNAGFKVLLGDSMNNPDKEKLYLQELMSHQVDGLIVGAHNQGIDEYEHTNLPIVAIDRIVNKDIPVISSDNYQGGKLATELLIDSGAKVIIHTNGPQNLKSPAQKRRQAYEDTMRENGMIPIIYTSDFTDIDNGANQKVDFIKQIFKEHPDVDGMFISNDMDAAQVIDIAEDLGYKVPEDLKIVGYDGAEATRILLPKLTTIMQPIDEMADIAVNMLIERITDNSAGYDQVLPVKVWRGKTV</sequence>
<keyword evidence="2" id="KW-0805">Transcription regulation</keyword>
<accession>A0A0K2LFM1</accession>
<dbReference type="PROSITE" id="PS50932">
    <property type="entry name" value="HTH_LACI_2"/>
    <property type="match status" value="1"/>
</dbReference>
<dbReference type="Pfam" id="PF00356">
    <property type="entry name" value="LacI"/>
    <property type="match status" value="1"/>
</dbReference>
<keyword evidence="4" id="KW-0804">Transcription</keyword>
<dbReference type="GO" id="GO:0003700">
    <property type="term" value="F:DNA-binding transcription factor activity"/>
    <property type="evidence" value="ECO:0007669"/>
    <property type="project" value="TreeGrafter"/>
</dbReference>
<gene>
    <name evidence="7" type="ORF">JP39_12235</name>
</gene>
<dbReference type="InterPro" id="IPR001761">
    <property type="entry name" value="Peripla_BP/Lac1_sug-bd_dom"/>
</dbReference>
<evidence type="ECO:0000256" key="3">
    <source>
        <dbReference type="ARBA" id="ARBA00023125"/>
    </source>
</evidence>
<protein>
    <submittedName>
        <fullName evidence="7">LacI family transcriptional regulator</fullName>
    </submittedName>
</protein>
<dbReference type="GO" id="GO:0000976">
    <property type="term" value="F:transcription cis-regulatory region binding"/>
    <property type="evidence" value="ECO:0007669"/>
    <property type="project" value="TreeGrafter"/>
</dbReference>
<dbReference type="SUPFAM" id="SSF47413">
    <property type="entry name" value="lambda repressor-like DNA-binding domains"/>
    <property type="match status" value="1"/>
</dbReference>
<dbReference type="InterPro" id="IPR000843">
    <property type="entry name" value="HTH_LacI"/>
</dbReference>
<dbReference type="Proteomes" id="UP000061546">
    <property type="component" value="Chromosome"/>
</dbReference>
<keyword evidence="1" id="KW-0678">Repressor</keyword>
<dbReference type="SUPFAM" id="SSF53822">
    <property type="entry name" value="Periplasmic binding protein-like I"/>
    <property type="match status" value="1"/>
</dbReference>
<evidence type="ECO:0000256" key="1">
    <source>
        <dbReference type="ARBA" id="ARBA00022491"/>
    </source>
</evidence>
<organism evidence="7 8">
    <name type="scientific">Companilactobacillus heilongjiangensis</name>
    <dbReference type="NCBI Taxonomy" id="1074467"/>
    <lineage>
        <taxon>Bacteria</taxon>
        <taxon>Bacillati</taxon>
        <taxon>Bacillota</taxon>
        <taxon>Bacilli</taxon>
        <taxon>Lactobacillales</taxon>
        <taxon>Lactobacillaceae</taxon>
        <taxon>Companilactobacillus</taxon>
    </lineage>
</organism>
<dbReference type="KEGG" id="lhi:JP39_12235"/>
<dbReference type="PROSITE" id="PS50943">
    <property type="entry name" value="HTH_CROC1"/>
    <property type="match status" value="1"/>
</dbReference>
<evidence type="ECO:0000259" key="5">
    <source>
        <dbReference type="PROSITE" id="PS50932"/>
    </source>
</evidence>
<dbReference type="STRING" id="1074467.JP39_12235"/>
<evidence type="ECO:0000313" key="8">
    <source>
        <dbReference type="Proteomes" id="UP000061546"/>
    </source>
</evidence>
<dbReference type="PRINTS" id="PR00036">
    <property type="entry name" value="HTHLACI"/>
</dbReference>
<evidence type="ECO:0000259" key="6">
    <source>
        <dbReference type="PROSITE" id="PS50943"/>
    </source>
</evidence>
<dbReference type="PROSITE" id="PS00356">
    <property type="entry name" value="HTH_LACI_1"/>
    <property type="match status" value="1"/>
</dbReference>
<dbReference type="Pfam" id="PF00532">
    <property type="entry name" value="Peripla_BP_1"/>
    <property type="match status" value="1"/>
</dbReference>
<dbReference type="EMBL" id="CP012559">
    <property type="protein sequence ID" value="ALB30065.1"/>
    <property type="molecule type" value="Genomic_DNA"/>
</dbReference>
<evidence type="ECO:0000313" key="7">
    <source>
        <dbReference type="EMBL" id="ALB30065.1"/>
    </source>
</evidence>
<dbReference type="InterPro" id="IPR028082">
    <property type="entry name" value="Peripla_BP_I"/>
</dbReference>
<dbReference type="InterPro" id="IPR001387">
    <property type="entry name" value="Cro/C1-type_HTH"/>
</dbReference>
<dbReference type="InterPro" id="IPR010982">
    <property type="entry name" value="Lambda_DNA-bd_dom_sf"/>
</dbReference>
<feature type="domain" description="HTH lacI-type" evidence="5">
    <location>
        <begin position="3"/>
        <end position="57"/>
    </location>
</feature>
<dbReference type="RefSeq" id="WP_041499047.1">
    <property type="nucleotide sequence ID" value="NZ_BJDV01000004.1"/>
</dbReference>
<evidence type="ECO:0000256" key="4">
    <source>
        <dbReference type="ARBA" id="ARBA00023163"/>
    </source>
</evidence>
<reference evidence="7 8" key="1">
    <citation type="submission" date="2015-08" db="EMBL/GenBank/DDBJ databases">
        <title>Genomic sequence of Lactobacillus heilongjiangensis DSM 28069, isolated from Chinese traditional pickle.</title>
        <authorList>
            <person name="Jiang X."/>
            <person name="Zheng B."/>
            <person name="Cheng H."/>
        </authorList>
    </citation>
    <scope>NUCLEOTIDE SEQUENCE [LARGE SCALE GENOMIC DNA]</scope>
    <source>
        <strain evidence="7 8">DSM 28069</strain>
    </source>
</reference>
<dbReference type="Gene3D" id="3.40.50.2300">
    <property type="match status" value="2"/>
</dbReference>
<proteinExistence type="predicted"/>
<keyword evidence="3" id="KW-0238">DNA-binding</keyword>
<dbReference type="PANTHER" id="PTHR30146:SF95">
    <property type="entry name" value="RIBOSE OPERON REPRESSOR"/>
    <property type="match status" value="1"/>
</dbReference>
<dbReference type="CDD" id="cd06291">
    <property type="entry name" value="PBP1_Qymf-like"/>
    <property type="match status" value="1"/>
</dbReference>
<dbReference type="PANTHER" id="PTHR30146">
    <property type="entry name" value="LACI-RELATED TRANSCRIPTIONAL REPRESSOR"/>
    <property type="match status" value="1"/>
</dbReference>
<name>A0A0K2LFM1_9LACO</name>
<dbReference type="SMART" id="SM00354">
    <property type="entry name" value="HTH_LACI"/>
    <property type="match status" value="1"/>
</dbReference>
<feature type="domain" description="HTH cro/C1-type" evidence="6">
    <location>
        <begin position="7"/>
        <end position="47"/>
    </location>
</feature>
<dbReference type="Gene3D" id="1.10.260.40">
    <property type="entry name" value="lambda repressor-like DNA-binding domains"/>
    <property type="match status" value="1"/>
</dbReference>
<dbReference type="CDD" id="cd01392">
    <property type="entry name" value="HTH_LacI"/>
    <property type="match status" value="1"/>
</dbReference>